<dbReference type="InterPro" id="IPR036388">
    <property type="entry name" value="WH-like_DNA-bd_sf"/>
</dbReference>
<organism evidence="1 2">
    <name type="scientific">Corynebacterium riegelii</name>
    <dbReference type="NCBI Taxonomy" id="156976"/>
    <lineage>
        <taxon>Bacteria</taxon>
        <taxon>Bacillati</taxon>
        <taxon>Actinomycetota</taxon>
        <taxon>Actinomycetes</taxon>
        <taxon>Mycobacteriales</taxon>
        <taxon>Corynebacteriaceae</taxon>
        <taxon>Corynebacterium</taxon>
    </lineage>
</organism>
<dbReference type="RefSeq" id="WP_052203239.1">
    <property type="nucleotide sequence ID" value="NZ_CAMYAJ010000001.1"/>
</dbReference>
<dbReference type="Gene3D" id="1.10.10.10">
    <property type="entry name" value="Winged helix-like DNA-binding domain superfamily/Winged helix DNA-binding domain"/>
    <property type="match status" value="1"/>
</dbReference>
<dbReference type="PATRIC" id="fig|156976.3.peg.47"/>
<proteinExistence type="predicted"/>
<accession>A0A0K1R9K1</accession>
<dbReference type="STRING" id="156976.AK829_00260"/>
<protein>
    <submittedName>
        <fullName evidence="1">MarR family transcriptional regulator</fullName>
    </submittedName>
</protein>
<dbReference type="Proteomes" id="UP000060016">
    <property type="component" value="Chromosome"/>
</dbReference>
<name>A0A0K1R9K1_9CORY</name>
<dbReference type="Pfam" id="PF13601">
    <property type="entry name" value="HTH_34"/>
    <property type="match status" value="1"/>
</dbReference>
<evidence type="ECO:0000313" key="1">
    <source>
        <dbReference type="EMBL" id="AKV57866.1"/>
    </source>
</evidence>
<evidence type="ECO:0000313" key="2">
    <source>
        <dbReference type="Proteomes" id="UP000060016"/>
    </source>
</evidence>
<keyword evidence="2" id="KW-1185">Reference proteome</keyword>
<gene>
    <name evidence="1" type="ORF">AK829_00260</name>
</gene>
<dbReference type="KEGG" id="crie:AK829_00260"/>
<dbReference type="SUPFAM" id="SSF46785">
    <property type="entry name" value="Winged helix' DNA-binding domain"/>
    <property type="match status" value="1"/>
</dbReference>
<dbReference type="PANTHER" id="PTHR37318">
    <property type="entry name" value="BSL7504 PROTEIN"/>
    <property type="match status" value="1"/>
</dbReference>
<dbReference type="EMBL" id="CP012342">
    <property type="protein sequence ID" value="AKV57866.1"/>
    <property type="molecule type" value="Genomic_DNA"/>
</dbReference>
<dbReference type="PANTHER" id="PTHR37318:SF1">
    <property type="entry name" value="BSL7504 PROTEIN"/>
    <property type="match status" value="1"/>
</dbReference>
<dbReference type="AlphaFoldDB" id="A0A0K1R9K1"/>
<dbReference type="InterPro" id="IPR027395">
    <property type="entry name" value="WH_DNA-bd_dom"/>
</dbReference>
<sequence length="108" mass="11830">MSQLDPAIHPITRLKICAALAAAGATEENIRKEMRFAQLRDIVDTTDATLSKQLSALEEHGYVTRFREYGSSRAKDTVWVTLTNAGLAAYRGHMDALRSIAGEDHVSG</sequence>
<reference evidence="1 2" key="1">
    <citation type="submission" date="2015-08" db="EMBL/GenBank/DDBJ databases">
        <authorList>
            <person name="Babu N.S."/>
            <person name="Beckwith C.J."/>
            <person name="Beseler K.G."/>
            <person name="Brison A."/>
            <person name="Carone J.V."/>
            <person name="Caskin T.P."/>
            <person name="Diamond M."/>
            <person name="Durham M.E."/>
            <person name="Foxe J.M."/>
            <person name="Go M."/>
            <person name="Henderson B.A."/>
            <person name="Jones I.B."/>
            <person name="McGettigan J.A."/>
            <person name="Micheletti S.J."/>
            <person name="Nasrallah M.E."/>
            <person name="Ortiz D."/>
            <person name="Piller C.R."/>
            <person name="Privatt S.R."/>
            <person name="Schneider S.L."/>
            <person name="Sharp S."/>
            <person name="Smith T.C."/>
            <person name="Stanton J.D."/>
            <person name="Ullery H.E."/>
            <person name="Wilson R.J."/>
            <person name="Serrano M.G."/>
            <person name="Buck G."/>
            <person name="Lee V."/>
            <person name="Wang Y."/>
            <person name="Carvalho R."/>
            <person name="Voegtly L."/>
            <person name="Shi R."/>
            <person name="Duckworth R."/>
            <person name="Johnson A."/>
            <person name="Loviza R."/>
            <person name="Walstead R."/>
            <person name="Shah Z."/>
            <person name="Kiflezghi M."/>
            <person name="Wade K."/>
            <person name="Ball S.L."/>
            <person name="Bradley K.W."/>
            <person name="Asai D.J."/>
            <person name="Bowman C.A."/>
            <person name="Russell D.A."/>
            <person name="Pope W.H."/>
            <person name="Jacobs-Sera D."/>
            <person name="Hendrix R.W."/>
            <person name="Hatfull G.F."/>
        </authorList>
    </citation>
    <scope>NUCLEOTIDE SEQUENCE [LARGE SCALE GENOMIC DNA]</scope>
    <source>
        <strain evidence="1 2">PUDD_83A45</strain>
    </source>
</reference>
<dbReference type="InterPro" id="IPR036390">
    <property type="entry name" value="WH_DNA-bd_sf"/>
</dbReference>